<evidence type="ECO:0000256" key="10">
    <source>
        <dbReference type="ARBA" id="ARBA00023285"/>
    </source>
</evidence>
<dbReference type="KEGG" id="mprn:Q3V37_12470"/>
<evidence type="ECO:0000259" key="12">
    <source>
        <dbReference type="Pfam" id="PF07687"/>
    </source>
</evidence>
<dbReference type="GO" id="GO:0009014">
    <property type="term" value="F:succinyl-diaminopimelate desuccinylase activity"/>
    <property type="evidence" value="ECO:0007669"/>
    <property type="project" value="UniProtKB-EC"/>
</dbReference>
<evidence type="ECO:0000256" key="5">
    <source>
        <dbReference type="ARBA" id="ARBA00011921"/>
    </source>
</evidence>
<sequence length="414" mass="43444">MTSDTHAALRAGHLVDEQAVVALTQELVRIPSTWDPARERSEQPAAERVAEVMRGFGWQPEVVEVAPGRPNVVAVVDGGLPGPTLMFEGHTDVVTEGSRDEWTVDPFGGDIVDGRLYGRGSADMKAGVAAMIHATRAVELAGPFPGRIVVAALVDEEGQMLGAKHFTTTPLAAEVDAAIVCEPEAEEICAVAKGAVRLLVTCTGRMAHGAMPQHGRNPIPAVAELVQALNRFQAELQVVPGEHEHLGLTYLTPTVLDAGSADQINVIPGRAVLGVDCRTVPGVDHAALAERVRSDAAAIGARHGVTFAVDVVDDRPCAVTPEDHPIALAVARAHRDVTGVEPAFGGVPGATDGTILWRDSGIPNVVYGPGPKWIAHQPDEYVEVDDVVRKTRVYAEAALVFLTGATVAEAGGGL</sequence>
<feature type="domain" description="Peptidase M20 dimerisation" evidence="12">
    <location>
        <begin position="193"/>
        <end position="298"/>
    </location>
</feature>
<keyword evidence="10" id="KW-0170">Cobalt</keyword>
<proteinExistence type="inferred from homology"/>
<dbReference type="InterPro" id="IPR011650">
    <property type="entry name" value="Peptidase_M20_dimer"/>
</dbReference>
<keyword evidence="9" id="KW-0862">Zinc</keyword>
<dbReference type="PANTHER" id="PTHR43808">
    <property type="entry name" value="ACETYLORNITHINE DEACETYLASE"/>
    <property type="match status" value="1"/>
</dbReference>
<dbReference type="Pfam" id="PF07687">
    <property type="entry name" value="M20_dimer"/>
    <property type="match status" value="1"/>
</dbReference>
<evidence type="ECO:0000313" key="13">
    <source>
        <dbReference type="EMBL" id="WLS47967.1"/>
    </source>
</evidence>
<dbReference type="Gene3D" id="3.40.630.10">
    <property type="entry name" value="Zn peptidases"/>
    <property type="match status" value="2"/>
</dbReference>
<evidence type="ECO:0000256" key="9">
    <source>
        <dbReference type="ARBA" id="ARBA00022833"/>
    </source>
</evidence>
<comment type="catalytic activity">
    <reaction evidence="11">
        <text>N-succinyl-(2S,6S)-2,6-diaminopimelate + H2O = (2S,6S)-2,6-diaminopimelate + succinate</text>
        <dbReference type="Rhea" id="RHEA:22608"/>
        <dbReference type="ChEBI" id="CHEBI:15377"/>
        <dbReference type="ChEBI" id="CHEBI:30031"/>
        <dbReference type="ChEBI" id="CHEBI:57609"/>
        <dbReference type="ChEBI" id="CHEBI:58087"/>
        <dbReference type="EC" id="3.5.1.18"/>
    </reaction>
</comment>
<evidence type="ECO:0000256" key="1">
    <source>
        <dbReference type="ARBA" id="ARBA00001941"/>
    </source>
</evidence>
<dbReference type="SUPFAM" id="SSF53187">
    <property type="entry name" value="Zn-dependent exopeptidases"/>
    <property type="match status" value="1"/>
</dbReference>
<dbReference type="RefSeq" id="WP_306273551.1">
    <property type="nucleotide sequence ID" value="NZ_CP130472.1"/>
</dbReference>
<dbReference type="EC" id="3.5.1.18" evidence="5"/>
<comment type="similarity">
    <text evidence="4">Belongs to the peptidase M20A family.</text>
</comment>
<evidence type="ECO:0000256" key="11">
    <source>
        <dbReference type="ARBA" id="ARBA00051301"/>
    </source>
</evidence>
<evidence type="ECO:0000256" key="8">
    <source>
        <dbReference type="ARBA" id="ARBA00022801"/>
    </source>
</evidence>
<dbReference type="CDD" id="cd08659">
    <property type="entry name" value="M20_ArgE_DapE-like"/>
    <property type="match status" value="1"/>
</dbReference>
<protein>
    <recommendedName>
        <fullName evidence="6">Probable succinyl-diaminopimelate desuccinylase</fullName>
        <ecNumber evidence="5">3.5.1.18</ecNumber>
    </recommendedName>
</protein>
<evidence type="ECO:0000256" key="6">
    <source>
        <dbReference type="ARBA" id="ARBA00016853"/>
    </source>
</evidence>
<keyword evidence="7" id="KW-0479">Metal-binding</keyword>
<gene>
    <name evidence="13" type="ORF">Q3V37_12470</name>
</gene>
<keyword evidence="14" id="KW-1185">Reference proteome</keyword>
<evidence type="ECO:0000256" key="7">
    <source>
        <dbReference type="ARBA" id="ARBA00022723"/>
    </source>
</evidence>
<reference evidence="13 14" key="1">
    <citation type="submission" date="2023-07" db="EMBL/GenBank/DDBJ databases">
        <title>Micromonospora profundi TRM 95458 converts glycerol to a new osmotic compound.</title>
        <authorList>
            <person name="Lu D."/>
        </authorList>
    </citation>
    <scope>NUCLEOTIDE SEQUENCE [LARGE SCALE GENOMIC DNA]</scope>
    <source>
        <strain evidence="13 14">TRM95458</strain>
    </source>
</reference>
<dbReference type="Proteomes" id="UP001235874">
    <property type="component" value="Chromosome"/>
</dbReference>
<dbReference type="InterPro" id="IPR001261">
    <property type="entry name" value="ArgE/DapE_CS"/>
</dbReference>
<dbReference type="NCBIfam" id="TIGR01910">
    <property type="entry name" value="DapE-ArgE"/>
    <property type="match status" value="1"/>
</dbReference>
<dbReference type="InterPro" id="IPR010182">
    <property type="entry name" value="ArgE/DapE"/>
</dbReference>
<dbReference type="PROSITE" id="PS00758">
    <property type="entry name" value="ARGE_DAPE_CPG2_1"/>
    <property type="match status" value="1"/>
</dbReference>
<comment type="cofactor">
    <cofactor evidence="1">
        <name>Co(2+)</name>
        <dbReference type="ChEBI" id="CHEBI:48828"/>
    </cofactor>
</comment>
<evidence type="ECO:0000256" key="2">
    <source>
        <dbReference type="ARBA" id="ARBA00001947"/>
    </source>
</evidence>
<accession>A0AAJ6HXC7</accession>
<dbReference type="InterPro" id="IPR002933">
    <property type="entry name" value="Peptidase_M20"/>
</dbReference>
<evidence type="ECO:0000313" key="14">
    <source>
        <dbReference type="Proteomes" id="UP001235874"/>
    </source>
</evidence>
<evidence type="ECO:0000256" key="4">
    <source>
        <dbReference type="ARBA" id="ARBA00006247"/>
    </source>
</evidence>
<dbReference type="EMBL" id="CP130472">
    <property type="protein sequence ID" value="WLS47967.1"/>
    <property type="molecule type" value="Genomic_DNA"/>
</dbReference>
<dbReference type="PROSITE" id="PS00759">
    <property type="entry name" value="ARGE_DAPE_CPG2_2"/>
    <property type="match status" value="1"/>
</dbReference>
<dbReference type="InterPro" id="IPR036264">
    <property type="entry name" value="Bact_exopeptidase_dim_dom"/>
</dbReference>
<dbReference type="InterPro" id="IPR050072">
    <property type="entry name" value="Peptidase_M20A"/>
</dbReference>
<dbReference type="SUPFAM" id="SSF55031">
    <property type="entry name" value="Bacterial exopeptidase dimerisation domain"/>
    <property type="match status" value="1"/>
</dbReference>
<name>A0AAJ6HXC7_9ACTN</name>
<comment type="cofactor">
    <cofactor evidence="2">
        <name>Zn(2+)</name>
        <dbReference type="ChEBI" id="CHEBI:29105"/>
    </cofactor>
</comment>
<keyword evidence="8" id="KW-0378">Hydrolase</keyword>
<dbReference type="GO" id="GO:0046872">
    <property type="term" value="F:metal ion binding"/>
    <property type="evidence" value="ECO:0007669"/>
    <property type="project" value="UniProtKB-KW"/>
</dbReference>
<organism evidence="13 14">
    <name type="scientific">Micromonospora profundi</name>
    <dbReference type="NCBI Taxonomy" id="1420889"/>
    <lineage>
        <taxon>Bacteria</taxon>
        <taxon>Bacillati</taxon>
        <taxon>Actinomycetota</taxon>
        <taxon>Actinomycetes</taxon>
        <taxon>Micromonosporales</taxon>
        <taxon>Micromonosporaceae</taxon>
        <taxon>Micromonospora</taxon>
    </lineage>
</organism>
<comment type="pathway">
    <text evidence="3">Amino-acid biosynthesis; L-lysine biosynthesis via DAP pathway; LL-2,6-diaminopimelate from (S)-tetrahydrodipicolinate (succinylase route): step 3/3.</text>
</comment>
<evidence type="ECO:0000256" key="3">
    <source>
        <dbReference type="ARBA" id="ARBA00005130"/>
    </source>
</evidence>
<dbReference type="Pfam" id="PF01546">
    <property type="entry name" value="Peptidase_M20"/>
    <property type="match status" value="1"/>
</dbReference>
<dbReference type="AlphaFoldDB" id="A0AAJ6HXC7"/>